<organism evidence="4 5">
    <name type="scientific">Pseudomonas batumici</name>
    <dbReference type="NCBI Taxonomy" id="226910"/>
    <lineage>
        <taxon>Bacteria</taxon>
        <taxon>Pseudomonadati</taxon>
        <taxon>Pseudomonadota</taxon>
        <taxon>Gammaproteobacteria</taxon>
        <taxon>Pseudomonadales</taxon>
        <taxon>Pseudomonadaceae</taxon>
        <taxon>Pseudomonas</taxon>
    </lineage>
</organism>
<dbReference type="PIRSF" id="PIRSF036382">
    <property type="entry name" value="RR_antiterm"/>
    <property type="match status" value="1"/>
</dbReference>
<dbReference type="InterPro" id="IPR036388">
    <property type="entry name" value="WH-like_DNA-bd_sf"/>
</dbReference>
<evidence type="ECO:0000313" key="4">
    <source>
        <dbReference type="EMBL" id="KIH86240.1"/>
    </source>
</evidence>
<evidence type="ECO:0000313" key="5">
    <source>
        <dbReference type="Proteomes" id="UP000031535"/>
    </source>
</evidence>
<feature type="modified residue" description="4-aspartylphosphate" evidence="1">
    <location>
        <position position="53"/>
    </location>
</feature>
<dbReference type="FunFam" id="1.10.10.10:FF:000299">
    <property type="entry name" value="ANTAR domain-containing response regulator"/>
    <property type="match status" value="1"/>
</dbReference>
<dbReference type="STRING" id="226910.UCMB321_0113"/>
<dbReference type="OrthoDB" id="9782798at2"/>
<dbReference type="SUPFAM" id="SSF52172">
    <property type="entry name" value="CheY-like"/>
    <property type="match status" value="1"/>
</dbReference>
<dbReference type="AlphaFoldDB" id="A0A0C2IGW0"/>
<gene>
    <name evidence="4" type="ORF">UCMB321_0113</name>
</gene>
<keyword evidence="1" id="KW-0597">Phosphoprotein</keyword>
<evidence type="ECO:0000259" key="3">
    <source>
        <dbReference type="PROSITE" id="PS50921"/>
    </source>
</evidence>
<comment type="caution">
    <text evidence="4">The sequence shown here is derived from an EMBL/GenBank/DDBJ whole genome shotgun (WGS) entry which is preliminary data.</text>
</comment>
<dbReference type="Pfam" id="PF00072">
    <property type="entry name" value="Response_reg"/>
    <property type="match status" value="1"/>
</dbReference>
<evidence type="ECO:0000256" key="1">
    <source>
        <dbReference type="PROSITE-ProRule" id="PRU00169"/>
    </source>
</evidence>
<dbReference type="InterPro" id="IPR001789">
    <property type="entry name" value="Sig_transdc_resp-reg_receiver"/>
</dbReference>
<sequence>MLKILLINDTSKKLGRLRTALSEAGFEVIDESGLTIDLPARVEAVRPDVLLIDTDSPSRDVLEQVVLLSRNQPRPIVMFTDEHDPAVMRQAIKAGVSAYIVEGIQSQRLQPIMEVAMARFESDQQLRAQLQAREQQIAERKRIEMAKGLLMKMKGCDEEAAHTLMRRQAMSKQQKLIQVAEQVIAMSELLE</sequence>
<dbReference type="SMART" id="SM01012">
    <property type="entry name" value="ANTAR"/>
    <property type="match status" value="1"/>
</dbReference>
<dbReference type="PROSITE" id="PS50110">
    <property type="entry name" value="RESPONSE_REGULATORY"/>
    <property type="match status" value="1"/>
</dbReference>
<dbReference type="PATRIC" id="fig|226910.6.peg.114"/>
<accession>A0A0C2IGW0</accession>
<dbReference type="GO" id="GO:0000160">
    <property type="term" value="P:phosphorelay signal transduction system"/>
    <property type="evidence" value="ECO:0007669"/>
    <property type="project" value="InterPro"/>
</dbReference>
<dbReference type="PROSITE" id="PS50921">
    <property type="entry name" value="ANTAR"/>
    <property type="match status" value="1"/>
</dbReference>
<dbReference type="InterPro" id="IPR005561">
    <property type="entry name" value="ANTAR"/>
</dbReference>
<keyword evidence="5" id="KW-1185">Reference proteome</keyword>
<evidence type="ECO:0000259" key="2">
    <source>
        <dbReference type="PROSITE" id="PS50110"/>
    </source>
</evidence>
<reference evidence="4 5" key="1">
    <citation type="submission" date="2015-01" db="EMBL/GenBank/DDBJ databases">
        <title>Complete genome of Pseudomonas batumici UCM B-321 producer of the batumin antibiotic with strong antistaphilococcal and potential anticancer activity.</title>
        <authorList>
            <person name="Klochko V.V."/>
            <person name="Zelena L.B."/>
            <person name="Elena K.A."/>
            <person name="Reva O.N."/>
        </authorList>
    </citation>
    <scope>NUCLEOTIDE SEQUENCE [LARGE SCALE GENOMIC DNA]</scope>
    <source>
        <strain evidence="4 5">UCM B-321</strain>
    </source>
</reference>
<name>A0A0C2IGW0_9PSED</name>
<dbReference type="InterPro" id="IPR011006">
    <property type="entry name" value="CheY-like_superfamily"/>
</dbReference>
<protein>
    <submittedName>
        <fullName evidence="4">Response regulator NasT</fullName>
    </submittedName>
</protein>
<dbReference type="Proteomes" id="UP000031535">
    <property type="component" value="Unassembled WGS sequence"/>
</dbReference>
<dbReference type="Pfam" id="PF03861">
    <property type="entry name" value="ANTAR"/>
    <property type="match status" value="1"/>
</dbReference>
<dbReference type="EMBL" id="JXDG01000001">
    <property type="protein sequence ID" value="KIH86240.1"/>
    <property type="molecule type" value="Genomic_DNA"/>
</dbReference>
<dbReference type="Gene3D" id="1.10.10.10">
    <property type="entry name" value="Winged helix-like DNA-binding domain superfamily/Winged helix DNA-binding domain"/>
    <property type="match status" value="1"/>
</dbReference>
<dbReference type="Gene3D" id="3.40.50.2300">
    <property type="match status" value="1"/>
</dbReference>
<dbReference type="GO" id="GO:0003723">
    <property type="term" value="F:RNA binding"/>
    <property type="evidence" value="ECO:0007669"/>
    <property type="project" value="InterPro"/>
</dbReference>
<dbReference type="InterPro" id="IPR008327">
    <property type="entry name" value="Sig_transdc_resp-reg_antiterm"/>
</dbReference>
<dbReference type="RefSeq" id="WP_040063006.1">
    <property type="nucleotide sequence ID" value="NZ_JXDG01000001.1"/>
</dbReference>
<feature type="domain" description="Response regulatory" evidence="2">
    <location>
        <begin position="3"/>
        <end position="117"/>
    </location>
</feature>
<feature type="domain" description="ANTAR" evidence="3">
    <location>
        <begin position="123"/>
        <end position="184"/>
    </location>
</feature>
<proteinExistence type="predicted"/>
<dbReference type="SMART" id="SM00448">
    <property type="entry name" value="REC"/>
    <property type="match status" value="1"/>
</dbReference>